<dbReference type="PANTHER" id="PTHR10500">
    <property type="entry name" value="BETA-MICROSEMINOPROTEIN"/>
    <property type="match status" value="1"/>
</dbReference>
<feature type="non-terminal residue" evidence="5">
    <location>
        <position position="1"/>
    </location>
</feature>
<feature type="non-terminal residue" evidence="5">
    <location>
        <position position="77"/>
    </location>
</feature>
<gene>
    <name evidence="5" type="primary">Msmb_1</name>
    <name evidence="5" type="ORF">TROMEL_R14301</name>
</gene>
<dbReference type="OrthoDB" id="6076852at2759"/>
<name>A0A7L0EA83_TROML</name>
<accession>A0A7L0EA83</accession>
<organism evidence="5 6">
    <name type="scientific">Trogon melanurus</name>
    <name type="common">Black-tailed trogon</name>
    <dbReference type="NCBI Taxonomy" id="56311"/>
    <lineage>
        <taxon>Eukaryota</taxon>
        <taxon>Metazoa</taxon>
        <taxon>Chordata</taxon>
        <taxon>Craniata</taxon>
        <taxon>Vertebrata</taxon>
        <taxon>Euteleostomi</taxon>
        <taxon>Archelosauria</taxon>
        <taxon>Archosauria</taxon>
        <taxon>Dinosauria</taxon>
        <taxon>Saurischia</taxon>
        <taxon>Theropoda</taxon>
        <taxon>Coelurosauria</taxon>
        <taxon>Aves</taxon>
        <taxon>Neognathae</taxon>
        <taxon>Neoaves</taxon>
        <taxon>Telluraves</taxon>
        <taxon>Coraciimorphae</taxon>
        <taxon>Trogoniformes</taxon>
        <taxon>Trogonidae</taxon>
        <taxon>Trogon</taxon>
    </lineage>
</organism>
<sequence length="77" mass="8756">CRDSEGELHEIGSSWRTNDCLRCSCLKDGIDCCTDYATPSDYDREKCISIFNKVTCTYKVVEKDDHSKVCPVRGWVA</sequence>
<evidence type="ECO:0000256" key="1">
    <source>
        <dbReference type="ARBA" id="ARBA00004613"/>
    </source>
</evidence>
<dbReference type="Gene3D" id="2.20.25.590">
    <property type="match status" value="1"/>
</dbReference>
<dbReference type="GO" id="GO:0005576">
    <property type="term" value="C:extracellular region"/>
    <property type="evidence" value="ECO:0007669"/>
    <property type="project" value="UniProtKB-SubCell"/>
</dbReference>
<dbReference type="InterPro" id="IPR008735">
    <property type="entry name" value="PSP94"/>
</dbReference>
<keyword evidence="6" id="KW-1185">Reference proteome</keyword>
<comment type="caution">
    <text evidence="5">The sequence shown here is derived from an EMBL/GenBank/DDBJ whole genome shotgun (WGS) entry which is preliminary data.</text>
</comment>
<comment type="similarity">
    <text evidence="2">Belongs to the beta-microseminoprotein family.</text>
</comment>
<protein>
    <submittedName>
        <fullName evidence="5">MSMB protein</fullName>
    </submittedName>
</protein>
<proteinExistence type="inferred from homology"/>
<evidence type="ECO:0000256" key="3">
    <source>
        <dbReference type="ARBA" id="ARBA00022525"/>
    </source>
</evidence>
<dbReference type="Proteomes" id="UP000550660">
    <property type="component" value="Unassembled WGS sequence"/>
</dbReference>
<dbReference type="Gene3D" id="2.10.70.10">
    <property type="entry name" value="Complement Module, domain 1"/>
    <property type="match status" value="1"/>
</dbReference>
<evidence type="ECO:0000256" key="2">
    <source>
        <dbReference type="ARBA" id="ARBA00010352"/>
    </source>
</evidence>
<comment type="subcellular location">
    <subcellularLocation>
        <location evidence="1">Secreted</location>
    </subcellularLocation>
</comment>
<evidence type="ECO:0000256" key="4">
    <source>
        <dbReference type="ARBA" id="ARBA00023157"/>
    </source>
</evidence>
<dbReference type="PANTHER" id="PTHR10500:SF7">
    <property type="entry name" value="BETA-MICROSEMINOPROTEIN"/>
    <property type="match status" value="1"/>
</dbReference>
<evidence type="ECO:0000313" key="6">
    <source>
        <dbReference type="Proteomes" id="UP000550660"/>
    </source>
</evidence>
<evidence type="ECO:0000313" key="5">
    <source>
        <dbReference type="EMBL" id="NXJ79843.1"/>
    </source>
</evidence>
<keyword evidence="4" id="KW-1015">Disulfide bond</keyword>
<dbReference type="Pfam" id="PF05825">
    <property type="entry name" value="PSP94"/>
    <property type="match status" value="1"/>
</dbReference>
<reference evidence="5 6" key="1">
    <citation type="submission" date="2019-09" db="EMBL/GenBank/DDBJ databases">
        <title>Bird 10,000 Genomes (B10K) Project - Family phase.</title>
        <authorList>
            <person name="Zhang G."/>
        </authorList>
    </citation>
    <scope>NUCLEOTIDE SEQUENCE [LARGE SCALE GENOMIC DNA]</scope>
    <source>
        <strain evidence="5">B10K-DU-007-40</strain>
        <tissue evidence="5">Mixed tissue sample</tissue>
    </source>
</reference>
<dbReference type="AlphaFoldDB" id="A0A7L0EA83"/>
<dbReference type="EMBL" id="VXAG01000501">
    <property type="protein sequence ID" value="NXJ79843.1"/>
    <property type="molecule type" value="Genomic_DNA"/>
</dbReference>
<keyword evidence="3" id="KW-0964">Secreted</keyword>